<feature type="domain" description="Sieve element occlusion C-terminal" evidence="2">
    <location>
        <begin position="373"/>
        <end position="580"/>
    </location>
</feature>
<dbReference type="EMBL" id="JABCRI010000023">
    <property type="protein sequence ID" value="KAF8378188.1"/>
    <property type="molecule type" value="Genomic_DNA"/>
</dbReference>
<dbReference type="PANTHER" id="PTHR33232:SF20">
    <property type="entry name" value="PROTEIN SIEVE ELEMENT OCCLUSION B-LIKE"/>
    <property type="match status" value="1"/>
</dbReference>
<gene>
    <name evidence="3" type="ORF">HHK36_029525</name>
</gene>
<feature type="domain" description="Sieve element occlusion N-terminal" evidence="1">
    <location>
        <begin position="6"/>
        <end position="205"/>
    </location>
</feature>
<dbReference type="Pfam" id="PF14577">
    <property type="entry name" value="SEO_C"/>
    <property type="match status" value="1"/>
</dbReference>
<accession>A0A834Y9P6</accession>
<comment type="caution">
    <text evidence="3">The sequence shown here is derived from an EMBL/GenBank/DDBJ whole genome shotgun (WGS) entry which is preliminary data.</text>
</comment>
<keyword evidence="4" id="KW-1185">Reference proteome</keyword>
<dbReference type="GO" id="GO:0010088">
    <property type="term" value="P:phloem development"/>
    <property type="evidence" value="ECO:0007669"/>
    <property type="project" value="InterPro"/>
</dbReference>
<dbReference type="InterPro" id="IPR039299">
    <property type="entry name" value="SEOA"/>
</dbReference>
<evidence type="ECO:0000259" key="1">
    <source>
        <dbReference type="Pfam" id="PF14576"/>
    </source>
</evidence>
<protein>
    <submittedName>
        <fullName evidence="3">Uncharacterized protein</fullName>
    </submittedName>
</protein>
<sequence length="581" mass="66529">MVSSLNDNAVIKQIDATHAPDHRLFDVKPLLQHVKAILLRGDSQAKMEDMIIDDDSTHMFKSLAYAIHKLSSELSGKCSGSEDEHAATLTIFIMLSSYKWDAKLVLALAAFAVNYGEFWLLIQSSTTNSFGIVKQYSISLKSRFDDHNKLMQTMFDVTDCIVDFKELPNHYITSAAYWTIRSVVACATQTVGRTGLGYEYVVHDIEVGSWFGAIELGSQAFRTITTLLNTSHTDNTKPLTALINVNNDPLPLVDHLNDDKKVSIEVLKGKIVLLFIADSAISLEELEILKEIFIETRKVEKQFEVVWLSIGDRLTELTGDKKIKYDRVVSLMPMYEVYDHSLLDPAVIRYFKEVWHFTKRSLLVALDDKGKKEEGKYVCLYGGDDIDWMEEFWTLARSVVEKANINFEMVYVEKSKSSKSVSKIVETIGEKKYGHCLRDQTSVKNFWLRLESMWYSRMQLGTTVETEIITKEIKTMLTFDNSDQQWVVIGNYGSTEMVKASSKTIIECFKSYEVWKEQVRIKGFTVAIEEHIKAHQRLGVFEQHCNRIILPRATWENPATMDCPECNRPMEKCIMFRCCTD</sequence>
<proteinExistence type="predicted"/>
<evidence type="ECO:0000313" key="3">
    <source>
        <dbReference type="EMBL" id="KAF8378188.1"/>
    </source>
</evidence>
<dbReference type="AlphaFoldDB" id="A0A834Y9P6"/>
<organism evidence="3 4">
    <name type="scientific">Tetracentron sinense</name>
    <name type="common">Spur-leaf</name>
    <dbReference type="NCBI Taxonomy" id="13715"/>
    <lineage>
        <taxon>Eukaryota</taxon>
        <taxon>Viridiplantae</taxon>
        <taxon>Streptophyta</taxon>
        <taxon>Embryophyta</taxon>
        <taxon>Tracheophyta</taxon>
        <taxon>Spermatophyta</taxon>
        <taxon>Magnoliopsida</taxon>
        <taxon>Trochodendrales</taxon>
        <taxon>Trochodendraceae</taxon>
        <taxon>Tetracentron</taxon>
    </lineage>
</organism>
<dbReference type="PANTHER" id="PTHR33232">
    <property type="entry name" value="PROTEIN SIEVE ELEMENT OCCLUSION B-LIKE"/>
    <property type="match status" value="1"/>
</dbReference>
<dbReference type="Pfam" id="PF14576">
    <property type="entry name" value="SEO_N"/>
    <property type="match status" value="1"/>
</dbReference>
<evidence type="ECO:0000313" key="4">
    <source>
        <dbReference type="Proteomes" id="UP000655225"/>
    </source>
</evidence>
<dbReference type="OrthoDB" id="1895250at2759"/>
<dbReference type="InterPro" id="IPR027944">
    <property type="entry name" value="SEO_C"/>
</dbReference>
<evidence type="ECO:0000259" key="2">
    <source>
        <dbReference type="Pfam" id="PF14577"/>
    </source>
</evidence>
<dbReference type="InterPro" id="IPR027942">
    <property type="entry name" value="SEO_N"/>
</dbReference>
<reference evidence="3 4" key="1">
    <citation type="submission" date="2020-04" db="EMBL/GenBank/DDBJ databases">
        <title>Plant Genome Project.</title>
        <authorList>
            <person name="Zhang R.-G."/>
        </authorList>
    </citation>
    <scope>NUCLEOTIDE SEQUENCE [LARGE SCALE GENOMIC DNA]</scope>
    <source>
        <strain evidence="3">YNK0</strain>
        <tissue evidence="3">Leaf</tissue>
    </source>
</reference>
<name>A0A834Y9P6_TETSI</name>
<dbReference type="Proteomes" id="UP000655225">
    <property type="component" value="Unassembled WGS sequence"/>
</dbReference>